<evidence type="ECO:0000313" key="3">
    <source>
        <dbReference type="Proteomes" id="UP001642409"/>
    </source>
</evidence>
<keyword evidence="3" id="KW-1185">Reference proteome</keyword>
<reference evidence="1" key="1">
    <citation type="submission" date="2023-06" db="EMBL/GenBank/DDBJ databases">
        <authorList>
            <person name="Kurt Z."/>
        </authorList>
    </citation>
    <scope>NUCLEOTIDE SEQUENCE</scope>
</reference>
<reference evidence="2 3" key="2">
    <citation type="submission" date="2024-07" db="EMBL/GenBank/DDBJ databases">
        <authorList>
            <person name="Akdeniz Z."/>
        </authorList>
    </citation>
    <scope>NUCLEOTIDE SEQUENCE [LARGE SCALE GENOMIC DNA]</scope>
</reference>
<comment type="caution">
    <text evidence="1">The sequence shown here is derived from an EMBL/GenBank/DDBJ whole genome shotgun (WGS) entry which is preliminary data.</text>
</comment>
<dbReference type="EMBL" id="CATOUU010001010">
    <property type="protein sequence ID" value="CAI9966855.1"/>
    <property type="molecule type" value="Genomic_DNA"/>
</dbReference>
<protein>
    <submittedName>
        <fullName evidence="2">Hypothetical_protein</fullName>
    </submittedName>
</protein>
<name>A0AA86QY99_9EUKA</name>
<evidence type="ECO:0000313" key="2">
    <source>
        <dbReference type="EMBL" id="CAL6024879.1"/>
    </source>
</evidence>
<evidence type="ECO:0000313" key="1">
    <source>
        <dbReference type="EMBL" id="CAI9966855.1"/>
    </source>
</evidence>
<proteinExistence type="predicted"/>
<dbReference type="AlphaFoldDB" id="A0AA86QY99"/>
<accession>A0AA86QY99</accession>
<dbReference type="Proteomes" id="UP001642409">
    <property type="component" value="Unassembled WGS sequence"/>
</dbReference>
<sequence length="313" mass="37207">MTQQMQYFIKDNDDDHSLRIMNKLKLIPKYTREQVFQRYIQIIVNEIQKETSEQANNYKDLFIIIFKSIQILNSKVKYQLVPCLIHTYILHIAVVPKYDYVVVEPLIMTQPGGKSYFKDSNGELLHTIPYTHSGNIIHHINANQFDNRLCNLVTTFNNKLVAKEDYKIFISRAIWKDSETRLKEKKAILKQTEDTDEADEKKLNKIKINCRLSDDEYQTRIDKSWQGNVAYSQHKGLHKILQTFHSQLFFENCFELNSDLNLEPSFYTTYLEDFENLNDYEQYSYMLDNTYSSSFIFSFDKFYEYVVEKATAK</sequence>
<gene>
    <name evidence="2" type="ORF">HINF_LOCUS29827</name>
    <name evidence="1" type="ORF">HINF_LOCUS54500</name>
</gene>
<organism evidence="1">
    <name type="scientific">Hexamita inflata</name>
    <dbReference type="NCBI Taxonomy" id="28002"/>
    <lineage>
        <taxon>Eukaryota</taxon>
        <taxon>Metamonada</taxon>
        <taxon>Diplomonadida</taxon>
        <taxon>Hexamitidae</taxon>
        <taxon>Hexamitinae</taxon>
        <taxon>Hexamita</taxon>
    </lineage>
</organism>
<dbReference type="EMBL" id="CAXDID020000097">
    <property type="protein sequence ID" value="CAL6024879.1"/>
    <property type="molecule type" value="Genomic_DNA"/>
</dbReference>